<keyword evidence="10" id="KW-0624">Polysaccharide degradation</keyword>
<evidence type="ECO:0000256" key="11">
    <source>
        <dbReference type="RuleBase" id="RU000489"/>
    </source>
</evidence>
<reference evidence="14" key="1">
    <citation type="submission" date="2020-01" db="EMBL/GenBank/DDBJ databases">
        <authorList>
            <consortium name="DOE Joint Genome Institute"/>
            <person name="Haridas S."/>
            <person name="Albert R."/>
            <person name="Binder M."/>
            <person name="Bloem J."/>
            <person name="Labutti K."/>
            <person name="Salamov A."/>
            <person name="Andreopoulos B."/>
            <person name="Baker S.E."/>
            <person name="Barry K."/>
            <person name="Bills G."/>
            <person name="Bluhm B.H."/>
            <person name="Cannon C."/>
            <person name="Castanera R."/>
            <person name="Culley D.E."/>
            <person name="Daum C."/>
            <person name="Ezra D."/>
            <person name="Gonzalez J.B."/>
            <person name="Henrissat B."/>
            <person name="Kuo A."/>
            <person name="Liang C."/>
            <person name="Lipzen A."/>
            <person name="Lutzoni F."/>
            <person name="Magnuson J."/>
            <person name="Mondo S."/>
            <person name="Nolan M."/>
            <person name="Ohm R."/>
            <person name="Pangilinan J."/>
            <person name="Park H.-J."/>
            <person name="Ramirez L."/>
            <person name="Alfaro M."/>
            <person name="Sun H."/>
            <person name="Tritt A."/>
            <person name="Yoshinaga Y."/>
            <person name="Zwiers L.-H."/>
            <person name="Turgeon B.G."/>
            <person name="Goodwin S.B."/>
            <person name="Spatafora J.W."/>
            <person name="Crous P.W."/>
            <person name="Grigoriev I.V."/>
        </authorList>
    </citation>
    <scope>NUCLEOTIDE SEQUENCE</scope>
    <source>
        <strain evidence="14">CBS 394.84</strain>
    </source>
</reference>
<feature type="domain" description="LysM" evidence="12">
    <location>
        <begin position="7"/>
        <end position="52"/>
    </location>
</feature>
<dbReference type="Pfam" id="PF01476">
    <property type="entry name" value="LysM"/>
    <property type="match status" value="1"/>
</dbReference>
<dbReference type="Pfam" id="PF00187">
    <property type="entry name" value="Chitin_bind_1"/>
    <property type="match status" value="1"/>
</dbReference>
<dbReference type="SUPFAM" id="SSF54106">
    <property type="entry name" value="LysM domain"/>
    <property type="match status" value="2"/>
</dbReference>
<dbReference type="Gene3D" id="3.20.20.80">
    <property type="entry name" value="Glycosidases"/>
    <property type="match status" value="1"/>
</dbReference>
<evidence type="ECO:0000256" key="8">
    <source>
        <dbReference type="ARBA" id="ARBA00023277"/>
    </source>
</evidence>
<evidence type="ECO:0000256" key="10">
    <source>
        <dbReference type="ARBA" id="ARBA00023326"/>
    </source>
</evidence>
<keyword evidence="15" id="KW-1185">Reference proteome</keyword>
<protein>
    <recommendedName>
        <fullName evidence="3">chitinase</fullName>
        <ecNumber evidence="3">3.2.1.14</ecNumber>
    </recommendedName>
</protein>
<keyword evidence="9 11" id="KW-0326">Glycosidase</keyword>
<dbReference type="SUPFAM" id="SSF51445">
    <property type="entry name" value="(Trans)glycosidases"/>
    <property type="match status" value="1"/>
</dbReference>
<dbReference type="GO" id="GO:0008061">
    <property type="term" value="F:chitin binding"/>
    <property type="evidence" value="ECO:0007669"/>
    <property type="project" value="UniProtKB-KW"/>
</dbReference>
<dbReference type="EMBL" id="ML976618">
    <property type="protein sequence ID" value="KAF1841659.1"/>
    <property type="molecule type" value="Genomic_DNA"/>
</dbReference>
<keyword evidence="7" id="KW-0843">Virulence</keyword>
<comment type="similarity">
    <text evidence="2">Belongs to the glycosyl hydrolase 18 family. Chitinase class V subfamily.</text>
</comment>
<dbReference type="SUPFAM" id="SSF57016">
    <property type="entry name" value="Plant lectins/antimicrobial peptides"/>
    <property type="match status" value="1"/>
</dbReference>
<evidence type="ECO:0000256" key="1">
    <source>
        <dbReference type="ARBA" id="ARBA00000822"/>
    </source>
</evidence>
<dbReference type="RefSeq" id="XP_040784222.1">
    <property type="nucleotide sequence ID" value="XM_040935185.1"/>
</dbReference>
<dbReference type="CDD" id="cd00118">
    <property type="entry name" value="LysM"/>
    <property type="match status" value="1"/>
</dbReference>
<keyword evidence="8" id="KW-0119">Carbohydrate metabolism</keyword>
<dbReference type="Pfam" id="PF00704">
    <property type="entry name" value="Glyco_hydro_18"/>
    <property type="match status" value="1"/>
</dbReference>
<keyword evidence="4" id="KW-0147">Chitin-binding</keyword>
<dbReference type="OrthoDB" id="73875at2759"/>
<dbReference type="Proteomes" id="UP000800039">
    <property type="component" value="Unassembled WGS sequence"/>
</dbReference>
<organism evidence="14 15">
    <name type="scientific">Cucurbitaria berberidis CBS 394.84</name>
    <dbReference type="NCBI Taxonomy" id="1168544"/>
    <lineage>
        <taxon>Eukaryota</taxon>
        <taxon>Fungi</taxon>
        <taxon>Dikarya</taxon>
        <taxon>Ascomycota</taxon>
        <taxon>Pezizomycotina</taxon>
        <taxon>Dothideomycetes</taxon>
        <taxon>Pleosporomycetidae</taxon>
        <taxon>Pleosporales</taxon>
        <taxon>Pleosporineae</taxon>
        <taxon>Cucurbitariaceae</taxon>
        <taxon>Cucurbitaria</taxon>
    </lineage>
</organism>
<evidence type="ECO:0000259" key="13">
    <source>
        <dbReference type="PROSITE" id="PS51910"/>
    </source>
</evidence>
<dbReference type="Gene3D" id="3.10.50.10">
    <property type="match status" value="1"/>
</dbReference>
<evidence type="ECO:0000256" key="5">
    <source>
        <dbReference type="ARBA" id="ARBA00022801"/>
    </source>
</evidence>
<evidence type="ECO:0000256" key="2">
    <source>
        <dbReference type="ARBA" id="ARBA00008682"/>
    </source>
</evidence>
<gene>
    <name evidence="14" type="ORF">K460DRAFT_379700</name>
</gene>
<dbReference type="InterPro" id="IPR001579">
    <property type="entry name" value="Glyco_hydro_18_chit_AS"/>
</dbReference>
<dbReference type="GO" id="GO:0000272">
    <property type="term" value="P:polysaccharide catabolic process"/>
    <property type="evidence" value="ECO:0007669"/>
    <property type="project" value="UniProtKB-KW"/>
</dbReference>
<evidence type="ECO:0000313" key="15">
    <source>
        <dbReference type="Proteomes" id="UP000800039"/>
    </source>
</evidence>
<dbReference type="Gene3D" id="3.30.60.10">
    <property type="entry name" value="Endochitinase-like"/>
    <property type="match status" value="1"/>
</dbReference>
<dbReference type="InterPro" id="IPR017853">
    <property type="entry name" value="GH"/>
</dbReference>
<evidence type="ECO:0000256" key="6">
    <source>
        <dbReference type="ARBA" id="ARBA00023024"/>
    </source>
</evidence>
<dbReference type="Gene3D" id="3.10.350.10">
    <property type="entry name" value="LysM domain"/>
    <property type="match status" value="2"/>
</dbReference>
<dbReference type="GO" id="GO:0006032">
    <property type="term" value="P:chitin catabolic process"/>
    <property type="evidence" value="ECO:0007669"/>
    <property type="project" value="UniProtKB-KW"/>
</dbReference>
<feature type="domain" description="GH18" evidence="13">
    <location>
        <begin position="214"/>
        <end position="571"/>
    </location>
</feature>
<dbReference type="SMART" id="SM00636">
    <property type="entry name" value="Glyco_18"/>
    <property type="match status" value="1"/>
</dbReference>
<evidence type="ECO:0000256" key="7">
    <source>
        <dbReference type="ARBA" id="ARBA00023026"/>
    </source>
</evidence>
<dbReference type="InterPro" id="IPR018392">
    <property type="entry name" value="LysM"/>
</dbReference>
<evidence type="ECO:0000259" key="12">
    <source>
        <dbReference type="PROSITE" id="PS51782"/>
    </source>
</evidence>
<proteinExistence type="inferred from homology"/>
<dbReference type="InterPro" id="IPR036779">
    <property type="entry name" value="LysM_dom_sf"/>
</dbReference>
<feature type="domain" description="LysM" evidence="12">
    <location>
        <begin position="71"/>
        <end position="119"/>
    </location>
</feature>
<dbReference type="EC" id="3.2.1.14" evidence="3"/>
<dbReference type="CDD" id="cd02878">
    <property type="entry name" value="GH18_zymocin_alpha"/>
    <property type="match status" value="1"/>
</dbReference>
<dbReference type="SUPFAM" id="SSF54556">
    <property type="entry name" value="Chitinase insertion domain"/>
    <property type="match status" value="1"/>
</dbReference>
<dbReference type="InterPro" id="IPR036861">
    <property type="entry name" value="Endochitinase-like_sf"/>
</dbReference>
<dbReference type="GeneID" id="63852436"/>
<accession>A0A9P4GAF4</accession>
<comment type="catalytic activity">
    <reaction evidence="1">
        <text>Random endo-hydrolysis of N-acetyl-beta-D-glucosaminide (1-&gt;4)-beta-linkages in chitin and chitodextrins.</text>
        <dbReference type="EC" id="3.2.1.14"/>
    </reaction>
</comment>
<evidence type="ECO:0000313" key="14">
    <source>
        <dbReference type="EMBL" id="KAF1841659.1"/>
    </source>
</evidence>
<dbReference type="InterPro" id="IPR053214">
    <property type="entry name" value="LysM12-like"/>
</dbReference>
<dbReference type="AlphaFoldDB" id="A0A9P4GAF4"/>
<dbReference type="PROSITE" id="PS01095">
    <property type="entry name" value="GH18_1"/>
    <property type="match status" value="1"/>
</dbReference>
<dbReference type="InterPro" id="IPR001002">
    <property type="entry name" value="Chitin-bd_1"/>
</dbReference>
<dbReference type="InterPro" id="IPR029070">
    <property type="entry name" value="Chitinase_insertion_sf"/>
</dbReference>
<comment type="caution">
    <text evidence="14">The sequence shown here is derived from an EMBL/GenBank/DDBJ whole genome shotgun (WGS) entry which is preliminary data.</text>
</comment>
<evidence type="ECO:0000256" key="4">
    <source>
        <dbReference type="ARBA" id="ARBA00022669"/>
    </source>
</evidence>
<keyword evidence="5 11" id="KW-0378">Hydrolase</keyword>
<dbReference type="InterPro" id="IPR011583">
    <property type="entry name" value="Chitinase_II/V-like_cat"/>
</dbReference>
<evidence type="ECO:0000256" key="3">
    <source>
        <dbReference type="ARBA" id="ARBA00012729"/>
    </source>
</evidence>
<name>A0A9P4GAF4_9PLEO</name>
<dbReference type="PANTHER" id="PTHR47700">
    <property type="entry name" value="V CHITINASE, PUTATIVE (AFU_ORTHOLOGUE AFUA_6G13720)-RELATED"/>
    <property type="match status" value="1"/>
</dbReference>
<dbReference type="CDD" id="cd00035">
    <property type="entry name" value="ChtBD1"/>
    <property type="match status" value="1"/>
</dbReference>
<dbReference type="GO" id="GO:0008843">
    <property type="term" value="F:endochitinase activity"/>
    <property type="evidence" value="ECO:0007669"/>
    <property type="project" value="UniProtKB-EC"/>
</dbReference>
<dbReference type="InterPro" id="IPR001223">
    <property type="entry name" value="Glyco_hydro18_cat"/>
</dbReference>
<dbReference type="PROSITE" id="PS51910">
    <property type="entry name" value="GH18_2"/>
    <property type="match status" value="1"/>
</dbReference>
<keyword evidence="6" id="KW-0146">Chitin degradation</keyword>
<sequence>MPRSTCTYSQVRADEGCFDLAERCEISQSDLAEYNGGESFCDNLMLDQYVCCSAGTLPDLTPQPNTDGSCQTYEVKDGDNCAAIAESNKMSINQLEDRNKDTWGFGGCENIYATQKLCISTGTQPMPATIPNAVCGPQANGTEMPSDMSNLSNLNPCPLNACCNKWGQCGITSEFCTVSRSQTGAPGTSEPGTNGCISNCGTEIVNQGTMPTDFIRLGYYESFSLSRPCLAMRPSQIPKGYYTHLHYAFGNVTTGYAVDLTGSLDLFEEFRALQGVKRIMSFGGWAFSTEPATAPIFREGVSNSQRQILADNIAAFIIENDLDGVDFDWEYPGAPDIIPPAGKNDGANYLAFIMLVRAALPNEKTISIAAPASYWYLKQFPIKELAEVLDYIVYMTYDIHGQWDYDNKFANPGCANGNCLRSHVNLTEINLALSMITKAGVPTNKLLLGMALYGRSFKMSDSTCYTELCTFTGPESDATPGMCTGTKGYISNWEIRRILGDPSIQKQEYQTEEAGDILVYNSDQWISWMNPETYDKRAAFARSINMAGLSDWALDLNSSATGSGAAIFDHHYASSCDQDTKRTIPFHYNCKRWHHQHCISHSNWHHNDIDRGGN</sequence>
<dbReference type="PANTHER" id="PTHR47700:SF2">
    <property type="entry name" value="CHITINASE"/>
    <property type="match status" value="1"/>
</dbReference>
<dbReference type="SMART" id="SM00257">
    <property type="entry name" value="LysM"/>
    <property type="match status" value="2"/>
</dbReference>
<dbReference type="PROSITE" id="PS51782">
    <property type="entry name" value="LYSM"/>
    <property type="match status" value="2"/>
</dbReference>
<evidence type="ECO:0000256" key="9">
    <source>
        <dbReference type="ARBA" id="ARBA00023295"/>
    </source>
</evidence>